<name>A0A178UR15_ARATH</name>
<evidence type="ECO:0000313" key="1">
    <source>
        <dbReference type="EMBL" id="OAO96476.1"/>
    </source>
</evidence>
<comment type="caution">
    <text evidence="1">The sequence shown here is derived from an EMBL/GenBank/DDBJ whole genome shotgun (WGS) entry which is preliminary data.</text>
</comment>
<dbReference type="ExpressionAtlas" id="A0A178UR15">
    <property type="expression patterns" value="baseline and differential"/>
</dbReference>
<gene>
    <name evidence="1" type="ordered locus">AXX17_At5g43390</name>
</gene>
<accession>A0A178UR15</accession>
<evidence type="ECO:0000313" key="2">
    <source>
        <dbReference type="Proteomes" id="UP000078284"/>
    </source>
</evidence>
<proteinExistence type="predicted"/>
<dbReference type="EMBL" id="LUHQ01000005">
    <property type="protein sequence ID" value="OAO96476.1"/>
    <property type="molecule type" value="Genomic_DNA"/>
</dbReference>
<organism evidence="1 2">
    <name type="scientific">Arabidopsis thaliana</name>
    <name type="common">Mouse-ear cress</name>
    <dbReference type="NCBI Taxonomy" id="3702"/>
    <lineage>
        <taxon>Eukaryota</taxon>
        <taxon>Viridiplantae</taxon>
        <taxon>Streptophyta</taxon>
        <taxon>Embryophyta</taxon>
        <taxon>Tracheophyta</taxon>
        <taxon>Spermatophyta</taxon>
        <taxon>Magnoliopsida</taxon>
        <taxon>eudicotyledons</taxon>
        <taxon>Gunneridae</taxon>
        <taxon>Pentapetalae</taxon>
        <taxon>rosids</taxon>
        <taxon>malvids</taxon>
        <taxon>Brassicales</taxon>
        <taxon>Brassicaceae</taxon>
        <taxon>Camelineae</taxon>
        <taxon>Arabidopsis</taxon>
    </lineage>
</organism>
<dbReference type="Proteomes" id="UP000078284">
    <property type="component" value="Chromosome 5"/>
</dbReference>
<reference evidence="2" key="1">
    <citation type="journal article" date="2016" name="Proc. Natl. Acad. Sci. U.S.A.">
        <title>Chromosome-level assembly of Arabidopsis thaliana Ler reveals the extent of translocation and inversion polymorphisms.</title>
        <authorList>
            <person name="Zapata L."/>
            <person name="Ding J."/>
            <person name="Willing E.M."/>
            <person name="Hartwig B."/>
            <person name="Bezdan D."/>
            <person name="Jiao W.B."/>
            <person name="Patel V."/>
            <person name="Velikkakam James G."/>
            <person name="Koornneef M."/>
            <person name="Ossowski S."/>
            <person name="Schneeberger K."/>
        </authorList>
    </citation>
    <scope>NUCLEOTIDE SEQUENCE [LARGE SCALE GENOMIC DNA]</scope>
    <source>
        <strain evidence="2">cv. Landsberg erecta</strain>
    </source>
</reference>
<sequence length="124" mass="14059">MCIASGCAKRIDTAKLLAAEEAIQKLSECMSIENIIHQDNLDGEVIQTGSSSLLTASQNSLSEEMTQEQMVIDEDSLDVERKLFETEKLQIQTESSSLRTPYHVKLHQQKWLLVRLVHMLNLKM</sequence>
<dbReference type="AlphaFoldDB" id="A0A178UR15"/>
<protein>
    <submittedName>
        <fullName evidence="1">Uncharacterized protein</fullName>
    </submittedName>
</protein>